<organism evidence="2 3">
    <name type="scientific">Sporothrix epigloea</name>
    <dbReference type="NCBI Taxonomy" id="1892477"/>
    <lineage>
        <taxon>Eukaryota</taxon>
        <taxon>Fungi</taxon>
        <taxon>Dikarya</taxon>
        <taxon>Ascomycota</taxon>
        <taxon>Pezizomycotina</taxon>
        <taxon>Sordariomycetes</taxon>
        <taxon>Sordariomycetidae</taxon>
        <taxon>Ophiostomatales</taxon>
        <taxon>Ophiostomataceae</taxon>
        <taxon>Sporothrix</taxon>
    </lineage>
</organism>
<evidence type="ECO:0000256" key="1">
    <source>
        <dbReference type="SAM" id="Coils"/>
    </source>
</evidence>
<evidence type="ECO:0000313" key="2">
    <source>
        <dbReference type="EMBL" id="CAK7267628.1"/>
    </source>
</evidence>
<proteinExistence type="predicted"/>
<keyword evidence="1" id="KW-0175">Coiled coil</keyword>
<feature type="coiled-coil region" evidence="1">
    <location>
        <begin position="12"/>
        <end position="39"/>
    </location>
</feature>
<accession>A0ABP0DJ00</accession>
<reference evidence="2 3" key="1">
    <citation type="submission" date="2024-01" db="EMBL/GenBank/DDBJ databases">
        <authorList>
            <person name="Allen C."/>
            <person name="Tagirdzhanova G."/>
        </authorList>
    </citation>
    <scope>NUCLEOTIDE SEQUENCE [LARGE SCALE GENOMIC DNA]</scope>
    <source>
        <strain evidence="2 3">CBS 573.63</strain>
    </source>
</reference>
<dbReference type="Proteomes" id="UP001642501">
    <property type="component" value="Unassembled WGS sequence"/>
</dbReference>
<evidence type="ECO:0000313" key="3">
    <source>
        <dbReference type="Proteomes" id="UP001642501"/>
    </source>
</evidence>
<dbReference type="EMBL" id="CAWUOM010000037">
    <property type="protein sequence ID" value="CAK7267628.1"/>
    <property type="molecule type" value="Genomic_DNA"/>
</dbReference>
<protein>
    <submittedName>
        <fullName evidence="2">Uncharacterized protein</fullName>
    </submittedName>
</protein>
<sequence>MSITSEPADAKITELARQLERRDADVQQLQAANASLTAQLTSIPERNFQALSTCVKKILEKLDAARSEILTGGKSTDQQHQEQ</sequence>
<name>A0ABP0DJ00_9PEZI</name>
<comment type="caution">
    <text evidence="2">The sequence shown here is derived from an EMBL/GenBank/DDBJ whole genome shotgun (WGS) entry which is preliminary data.</text>
</comment>
<keyword evidence="3" id="KW-1185">Reference proteome</keyword>
<gene>
    <name evidence="2" type="ORF">SEPCBS57363_002683</name>
</gene>